<evidence type="ECO:0000256" key="1">
    <source>
        <dbReference type="ARBA" id="ARBA00007754"/>
    </source>
</evidence>
<dbReference type="SUPFAM" id="SSF51445">
    <property type="entry name" value="(Trans)glycosidases"/>
    <property type="match status" value="1"/>
</dbReference>
<dbReference type="InterPro" id="IPR000805">
    <property type="entry name" value="Glyco_hydro_26"/>
</dbReference>
<accession>A0ABU3NM08</accession>
<dbReference type="Gene3D" id="3.20.20.80">
    <property type="entry name" value="Glycosidases"/>
    <property type="match status" value="1"/>
</dbReference>
<feature type="domain" description="GH26" evidence="6">
    <location>
        <begin position="45"/>
        <end position="398"/>
    </location>
</feature>
<dbReference type="PROSITE" id="PS51257">
    <property type="entry name" value="PROKAR_LIPOPROTEIN"/>
    <property type="match status" value="1"/>
</dbReference>
<dbReference type="RefSeq" id="WP_315624530.1">
    <property type="nucleotide sequence ID" value="NZ_JAUHMF010000001.1"/>
</dbReference>
<comment type="caution">
    <text evidence="7">The sequence shown here is derived from an EMBL/GenBank/DDBJ whole genome shotgun (WGS) entry which is preliminary data.</text>
</comment>
<dbReference type="Proteomes" id="UP001254165">
    <property type="component" value="Unassembled WGS sequence"/>
</dbReference>
<dbReference type="PANTHER" id="PTHR40079:SF4">
    <property type="entry name" value="GH26 DOMAIN-CONTAINING PROTEIN-RELATED"/>
    <property type="match status" value="1"/>
</dbReference>
<keyword evidence="8" id="KW-1185">Reference proteome</keyword>
<evidence type="ECO:0000313" key="7">
    <source>
        <dbReference type="EMBL" id="MDT8897878.1"/>
    </source>
</evidence>
<keyword evidence="5" id="KW-0732">Signal</keyword>
<evidence type="ECO:0000256" key="2">
    <source>
        <dbReference type="ARBA" id="ARBA00022801"/>
    </source>
</evidence>
<reference evidence="7 8" key="1">
    <citation type="submission" date="2023-07" db="EMBL/GenBank/DDBJ databases">
        <title>Novel species of Thermanaerothrix with wide hydrolytic capabilities.</title>
        <authorList>
            <person name="Zayulina K.S."/>
            <person name="Podosokorskaya O.A."/>
            <person name="Elcheninov A.G."/>
        </authorList>
    </citation>
    <scope>NUCLEOTIDE SEQUENCE [LARGE SCALE GENOMIC DNA]</scope>
    <source>
        <strain evidence="7 8">4228-RoL</strain>
    </source>
</reference>
<sequence>MPRAISRILSLILILTTTLACQASTNIPGKVSAATPDSQNTTLELPTPTLTFLPLVRNGTPKFLGIIMKHYWSRENVEQYMPEADALAGKQHTAVGWFIDIQDPAFYEDWETESALNRNNFYRQLEQLWQKGYISLVKIGSTDTARSIYEGKYDNRLTQMAKIYKRWIDQGGSRKAMLAPLQEMNGDWVAYYDYPSEPEDLKQKLEQRQREFRLAYNHIQDVFTRNGIDRSMVWWVFAPNGLSSPDVPENNFEYYYPGDDRVDLVGFASYNYGFCPATLSPACANGDCGRWENYDTIYTPYITRMQKMAPTKPILITETGSSAIYTKEDREKNTYNYAMKAEWLLLNYGYLARQPMVLGVFYFDVNDFDGKLCDLALPRENFGGYREAVTGYQYLPASVLDEYIP</sequence>
<feature type="signal peptide" evidence="5">
    <location>
        <begin position="1"/>
        <end position="23"/>
    </location>
</feature>
<evidence type="ECO:0000256" key="4">
    <source>
        <dbReference type="PROSITE-ProRule" id="PRU01100"/>
    </source>
</evidence>
<name>A0ABU3NM08_9CHLR</name>
<dbReference type="InterPro" id="IPR022790">
    <property type="entry name" value="GH26_dom"/>
</dbReference>
<organism evidence="7 8">
    <name type="scientific">Thermanaerothrix solaris</name>
    <dbReference type="NCBI Taxonomy" id="3058434"/>
    <lineage>
        <taxon>Bacteria</taxon>
        <taxon>Bacillati</taxon>
        <taxon>Chloroflexota</taxon>
        <taxon>Anaerolineae</taxon>
        <taxon>Anaerolineales</taxon>
        <taxon>Anaerolineaceae</taxon>
        <taxon>Thermanaerothrix</taxon>
    </lineage>
</organism>
<dbReference type="PROSITE" id="PS51764">
    <property type="entry name" value="GH26"/>
    <property type="match status" value="1"/>
</dbReference>
<evidence type="ECO:0000256" key="5">
    <source>
        <dbReference type="SAM" id="SignalP"/>
    </source>
</evidence>
<dbReference type="InterPro" id="IPR017853">
    <property type="entry name" value="GH"/>
</dbReference>
<gene>
    <name evidence="7" type="ORF">QYE77_06325</name>
</gene>
<dbReference type="PANTHER" id="PTHR40079">
    <property type="entry name" value="MANNAN ENDO-1,4-BETA-MANNOSIDASE E-RELATED"/>
    <property type="match status" value="1"/>
</dbReference>
<evidence type="ECO:0000259" key="6">
    <source>
        <dbReference type="PROSITE" id="PS51764"/>
    </source>
</evidence>
<evidence type="ECO:0000313" key="8">
    <source>
        <dbReference type="Proteomes" id="UP001254165"/>
    </source>
</evidence>
<evidence type="ECO:0000256" key="3">
    <source>
        <dbReference type="ARBA" id="ARBA00023295"/>
    </source>
</evidence>
<dbReference type="EMBL" id="JAUHMF010000001">
    <property type="protein sequence ID" value="MDT8897878.1"/>
    <property type="molecule type" value="Genomic_DNA"/>
</dbReference>
<keyword evidence="2 4" id="KW-0378">Hydrolase</keyword>
<protein>
    <submittedName>
        <fullName evidence="7">Glycosyl hydrolase</fullName>
    </submittedName>
</protein>
<keyword evidence="3 4" id="KW-0326">Glycosidase</keyword>
<feature type="active site" description="Nucleophile" evidence="4">
    <location>
        <position position="318"/>
    </location>
</feature>
<proteinExistence type="inferred from homology"/>
<comment type="similarity">
    <text evidence="1 4">Belongs to the glycosyl hydrolase 26 family.</text>
</comment>
<dbReference type="Pfam" id="PF02156">
    <property type="entry name" value="Glyco_hydro_26"/>
    <property type="match status" value="1"/>
</dbReference>
<feature type="active site" description="Proton donor" evidence="4">
    <location>
        <position position="183"/>
    </location>
</feature>
<feature type="chain" id="PRO_5046983446" evidence="5">
    <location>
        <begin position="24"/>
        <end position="405"/>
    </location>
</feature>
<dbReference type="GO" id="GO:0016787">
    <property type="term" value="F:hydrolase activity"/>
    <property type="evidence" value="ECO:0007669"/>
    <property type="project" value="UniProtKB-KW"/>
</dbReference>